<proteinExistence type="predicted"/>
<dbReference type="Proteomes" id="UP000593572">
    <property type="component" value="Unassembled WGS sequence"/>
</dbReference>
<protein>
    <submittedName>
        <fullName evidence="1">Uncharacterized protein</fullName>
    </submittedName>
</protein>
<dbReference type="InterPro" id="IPR046349">
    <property type="entry name" value="C1-like_sf"/>
</dbReference>
<evidence type="ECO:0000313" key="2">
    <source>
        <dbReference type="Proteomes" id="UP000593572"/>
    </source>
</evidence>
<accession>A0A7J8N5L1</accession>
<feature type="non-terminal residue" evidence="1">
    <location>
        <position position="114"/>
    </location>
</feature>
<organism evidence="1 2">
    <name type="scientific">Gossypium lobatum</name>
    <dbReference type="NCBI Taxonomy" id="34289"/>
    <lineage>
        <taxon>Eukaryota</taxon>
        <taxon>Viridiplantae</taxon>
        <taxon>Streptophyta</taxon>
        <taxon>Embryophyta</taxon>
        <taxon>Tracheophyta</taxon>
        <taxon>Spermatophyta</taxon>
        <taxon>Magnoliopsida</taxon>
        <taxon>eudicotyledons</taxon>
        <taxon>Gunneridae</taxon>
        <taxon>Pentapetalae</taxon>
        <taxon>rosids</taxon>
        <taxon>malvids</taxon>
        <taxon>Malvales</taxon>
        <taxon>Malvaceae</taxon>
        <taxon>Malvoideae</taxon>
        <taxon>Gossypium</taxon>
    </lineage>
</organism>
<keyword evidence="2" id="KW-1185">Reference proteome</keyword>
<comment type="caution">
    <text evidence="1">The sequence shown here is derived from an EMBL/GenBank/DDBJ whole genome shotgun (WGS) entry which is preliminary data.</text>
</comment>
<name>A0A7J8N5L1_9ROSI</name>
<dbReference type="SUPFAM" id="SSF57889">
    <property type="entry name" value="Cysteine-rich domain"/>
    <property type="match status" value="1"/>
</dbReference>
<dbReference type="AlphaFoldDB" id="A0A7J8N5L1"/>
<dbReference type="PANTHER" id="PTHR47841:SF7">
    <property type="entry name" value="CYSTEINE_HISTIDINE-RICH C1 DOMAIN PROTEIN"/>
    <property type="match status" value="1"/>
</dbReference>
<reference evidence="1 2" key="1">
    <citation type="journal article" date="2019" name="Genome Biol. Evol.">
        <title>Insights into the evolution of the New World diploid cottons (Gossypium, subgenus Houzingenia) based on genome sequencing.</title>
        <authorList>
            <person name="Grover C.E."/>
            <person name="Arick M.A. 2nd"/>
            <person name="Thrash A."/>
            <person name="Conover J.L."/>
            <person name="Sanders W.S."/>
            <person name="Peterson D.G."/>
            <person name="Frelichowski J.E."/>
            <person name="Scheffler J.A."/>
            <person name="Scheffler B.E."/>
            <person name="Wendel J.F."/>
        </authorList>
    </citation>
    <scope>NUCLEOTIDE SEQUENCE [LARGE SCALE GENOMIC DNA]</scope>
    <source>
        <strain evidence="1">157</strain>
        <tissue evidence="1">Leaf</tissue>
    </source>
</reference>
<gene>
    <name evidence="1" type="ORF">Golob_002615</name>
</gene>
<evidence type="ECO:0000313" key="1">
    <source>
        <dbReference type="EMBL" id="MBA0572261.1"/>
    </source>
</evidence>
<dbReference type="EMBL" id="JABEZX010000012">
    <property type="protein sequence ID" value="MBA0572261.1"/>
    <property type="molecule type" value="Genomic_DNA"/>
</dbReference>
<dbReference type="PANTHER" id="PTHR47841">
    <property type="entry name" value="DIACYLGLYCEROL KINASE THETA-LIKE-RELATED"/>
    <property type="match status" value="1"/>
</dbReference>
<sequence>GGFGWAIGCGAFSLLCVSRYSVATVSNLTATTIFTLTTGIDVNHVTLISMITVPTPLWKSLLSCTKCVCDLCGNLVEGLFYRCKLCKFDAHTLYTQLPEYLRHVMHTDNLLRLQ</sequence>